<sequence>MSDIKWWHRLFRLFRREFIDKQDDDNMNGATTSIRKSLYKRWLQAKDEACLEQWIPFNTKVIDECILEEENSTESSEESIVSEVSTTSPKSNYLNAEPTYSYSYAFGASEFAKPLSITRVPVEIPSLYKRRHRFYVGGKNIPFTRHNHQHRIEKYQWEPMDSIYEGCLFLDFTLDPTMRGLVDYSHLIAPQRPMAQAFIRA</sequence>
<accession>A0A1V9ZI87</accession>
<dbReference type="OrthoDB" id="79345at2759"/>
<organism evidence="1 2">
    <name type="scientific">Thraustotheca clavata</name>
    <dbReference type="NCBI Taxonomy" id="74557"/>
    <lineage>
        <taxon>Eukaryota</taxon>
        <taxon>Sar</taxon>
        <taxon>Stramenopiles</taxon>
        <taxon>Oomycota</taxon>
        <taxon>Saprolegniomycetes</taxon>
        <taxon>Saprolegniales</taxon>
        <taxon>Achlyaceae</taxon>
        <taxon>Thraustotheca</taxon>
    </lineage>
</organism>
<dbReference type="AlphaFoldDB" id="A0A1V9ZI87"/>
<keyword evidence="2" id="KW-1185">Reference proteome</keyword>
<comment type="caution">
    <text evidence="1">The sequence shown here is derived from an EMBL/GenBank/DDBJ whole genome shotgun (WGS) entry which is preliminary data.</text>
</comment>
<protein>
    <submittedName>
        <fullName evidence="1">Uncharacterized protein</fullName>
    </submittedName>
</protein>
<dbReference type="Proteomes" id="UP000243217">
    <property type="component" value="Unassembled WGS sequence"/>
</dbReference>
<evidence type="ECO:0000313" key="2">
    <source>
        <dbReference type="Proteomes" id="UP000243217"/>
    </source>
</evidence>
<proteinExistence type="predicted"/>
<dbReference type="EMBL" id="JNBS01001892">
    <property type="protein sequence ID" value="OQR97699.1"/>
    <property type="molecule type" value="Genomic_DNA"/>
</dbReference>
<name>A0A1V9ZI87_9STRA</name>
<gene>
    <name evidence="1" type="ORF">THRCLA_06882</name>
</gene>
<evidence type="ECO:0000313" key="1">
    <source>
        <dbReference type="EMBL" id="OQR97699.1"/>
    </source>
</evidence>
<reference evidence="1 2" key="1">
    <citation type="journal article" date="2014" name="Genome Biol. Evol.">
        <title>The secreted proteins of Achlya hypogyna and Thraustotheca clavata identify the ancestral oomycete secretome and reveal gene acquisitions by horizontal gene transfer.</title>
        <authorList>
            <person name="Misner I."/>
            <person name="Blouin N."/>
            <person name="Leonard G."/>
            <person name="Richards T.A."/>
            <person name="Lane C.E."/>
        </authorList>
    </citation>
    <scope>NUCLEOTIDE SEQUENCE [LARGE SCALE GENOMIC DNA]</scope>
    <source>
        <strain evidence="1 2">ATCC 34112</strain>
    </source>
</reference>